<dbReference type="SUPFAM" id="SSF52540">
    <property type="entry name" value="P-loop containing nucleoside triphosphate hydrolases"/>
    <property type="match status" value="1"/>
</dbReference>
<dbReference type="PROSITE" id="PS01358">
    <property type="entry name" value="ZF_RANBP2_1"/>
    <property type="match status" value="1"/>
</dbReference>
<dbReference type="AlphaFoldDB" id="A0AAN7DZA0"/>
<evidence type="ECO:0000256" key="7">
    <source>
        <dbReference type="ARBA" id="ARBA00022741"/>
    </source>
</evidence>
<dbReference type="InterPro" id="IPR054696">
    <property type="entry name" value="GTP-eEF1A_C"/>
</dbReference>
<dbReference type="Gene3D" id="3.40.50.300">
    <property type="entry name" value="P-loop containing nucleotide triphosphate hydrolases"/>
    <property type="match status" value="1"/>
</dbReference>
<dbReference type="PANTHER" id="PTHR23115">
    <property type="entry name" value="TRANSLATION FACTOR"/>
    <property type="match status" value="1"/>
</dbReference>
<keyword evidence="9" id="KW-0862">Zinc</keyword>
<dbReference type="PROSITE" id="PS50199">
    <property type="entry name" value="ZF_RANBP2_2"/>
    <property type="match status" value="1"/>
</dbReference>
<evidence type="ECO:0008006" key="17">
    <source>
        <dbReference type="Google" id="ProtNLM"/>
    </source>
</evidence>
<dbReference type="GO" id="GO:0005737">
    <property type="term" value="C:cytoplasm"/>
    <property type="evidence" value="ECO:0007669"/>
    <property type="project" value="UniProtKB-SubCell"/>
</dbReference>
<dbReference type="FunFam" id="2.40.30.10:FF:000060">
    <property type="entry name" value="elongation factor 1-alpha isoform X4"/>
    <property type="match status" value="1"/>
</dbReference>
<feature type="region of interest" description="Disordered" evidence="12">
    <location>
        <begin position="210"/>
        <end position="277"/>
    </location>
</feature>
<evidence type="ECO:0000313" key="15">
    <source>
        <dbReference type="EMBL" id="KAK4558739.1"/>
    </source>
</evidence>
<accession>A0AAN7DZA0</accession>
<dbReference type="InterPro" id="IPR009000">
    <property type="entry name" value="Transl_B-barrel_sf"/>
</dbReference>
<comment type="subcellular location">
    <subcellularLocation>
        <location evidence="2">Cytoplasm</location>
    </subcellularLocation>
</comment>
<organism evidence="15 16">
    <name type="scientific">Quercus rubra</name>
    <name type="common">Northern red oak</name>
    <name type="synonym">Quercus borealis</name>
    <dbReference type="NCBI Taxonomy" id="3512"/>
    <lineage>
        <taxon>Eukaryota</taxon>
        <taxon>Viridiplantae</taxon>
        <taxon>Streptophyta</taxon>
        <taxon>Embryophyta</taxon>
        <taxon>Tracheophyta</taxon>
        <taxon>Spermatophyta</taxon>
        <taxon>Magnoliopsida</taxon>
        <taxon>eudicotyledons</taxon>
        <taxon>Gunneridae</taxon>
        <taxon>Pentapetalae</taxon>
        <taxon>rosids</taxon>
        <taxon>fabids</taxon>
        <taxon>Fagales</taxon>
        <taxon>Fagaceae</taxon>
        <taxon>Quercus</taxon>
    </lineage>
</organism>
<feature type="compositionally biased region" description="Polar residues" evidence="12">
    <location>
        <begin position="232"/>
        <end position="252"/>
    </location>
</feature>
<evidence type="ECO:0000256" key="9">
    <source>
        <dbReference type="ARBA" id="ARBA00022833"/>
    </source>
</evidence>
<dbReference type="Pfam" id="PF03144">
    <property type="entry name" value="GTP_EFTU_D2"/>
    <property type="match status" value="1"/>
</dbReference>
<name>A0AAN7DZA0_QUERU</name>
<dbReference type="EMBL" id="JAXUIC010000012">
    <property type="protein sequence ID" value="KAK4558738.1"/>
    <property type="molecule type" value="Genomic_DNA"/>
</dbReference>
<dbReference type="Gene3D" id="2.40.30.10">
    <property type="entry name" value="Translation factors"/>
    <property type="match status" value="2"/>
</dbReference>
<dbReference type="GO" id="GO:0005525">
    <property type="term" value="F:GTP binding"/>
    <property type="evidence" value="ECO:0007669"/>
    <property type="project" value="UniProtKB-KW"/>
</dbReference>
<evidence type="ECO:0000256" key="3">
    <source>
        <dbReference type="ARBA" id="ARBA00007249"/>
    </source>
</evidence>
<keyword evidence="16" id="KW-1185">Reference proteome</keyword>
<dbReference type="EMBL" id="JAXUIC010000012">
    <property type="protein sequence ID" value="KAK4558739.1"/>
    <property type="molecule type" value="Genomic_DNA"/>
</dbReference>
<dbReference type="InterPro" id="IPR000795">
    <property type="entry name" value="T_Tr_GTP-bd_dom"/>
</dbReference>
<feature type="region of interest" description="Disordered" evidence="12">
    <location>
        <begin position="24"/>
        <end position="47"/>
    </location>
</feature>
<evidence type="ECO:0000313" key="16">
    <source>
        <dbReference type="Proteomes" id="UP001324115"/>
    </source>
</evidence>
<feature type="domain" description="Tr-type G" evidence="14">
    <location>
        <begin position="292"/>
        <end position="523"/>
    </location>
</feature>
<proteinExistence type="inferred from homology"/>
<evidence type="ECO:0000256" key="4">
    <source>
        <dbReference type="ARBA" id="ARBA00022481"/>
    </source>
</evidence>
<keyword evidence="6" id="KW-0479">Metal-binding</keyword>
<dbReference type="SMART" id="SM00547">
    <property type="entry name" value="ZnF_RBZ"/>
    <property type="match status" value="1"/>
</dbReference>
<keyword evidence="5" id="KW-0963">Cytoplasm</keyword>
<dbReference type="FunFam" id="3.40.50.300:FF:001277">
    <property type="entry name" value="Elongation factor 1 alpha-like protein"/>
    <property type="match status" value="1"/>
</dbReference>
<dbReference type="InterPro" id="IPR004161">
    <property type="entry name" value="EFTu-like_2"/>
</dbReference>
<dbReference type="InterPro" id="IPR001876">
    <property type="entry name" value="Znf_RanBP2"/>
</dbReference>
<feature type="compositionally biased region" description="Polar residues" evidence="12">
    <location>
        <begin position="261"/>
        <end position="274"/>
    </location>
</feature>
<evidence type="ECO:0000256" key="11">
    <source>
        <dbReference type="PROSITE-ProRule" id="PRU00322"/>
    </source>
</evidence>
<comment type="caution">
    <text evidence="15">The sequence shown here is derived from an EMBL/GenBank/DDBJ whole genome shotgun (WGS) entry which is preliminary data.</text>
</comment>
<evidence type="ECO:0000256" key="10">
    <source>
        <dbReference type="ARBA" id="ARBA00023134"/>
    </source>
</evidence>
<dbReference type="SUPFAM" id="SSF50447">
    <property type="entry name" value="Translation proteins"/>
    <property type="match status" value="1"/>
</dbReference>
<dbReference type="Pfam" id="PF22594">
    <property type="entry name" value="GTP-eEF1A_C"/>
    <property type="match status" value="1"/>
</dbReference>
<dbReference type="PROSITE" id="PS51722">
    <property type="entry name" value="G_TR_2"/>
    <property type="match status" value="1"/>
</dbReference>
<sequence length="723" mass="78315">MPRKVNYGVDYDEEVNDYEGYDYDYDYDYDDDGGVEDNGKAPQSEQETSKRGLWRCSVCTYDNDEGLFACDICGVLNPSKTGTNIDKQTAPFKFDVPSPDDLVSNGLHASKMGSKANFNDMKFSRVSSGITGKNGLLSIKSNAERLDVSSSLMPKGKQDSFDDKNCSKNKAHDVQSSLKISDGSFATMPKGRHHNVDEGSCSKNDMANILSSDKSSHSSPALNLKGRHEITGDSSSSLISGGKPQSLNSSLNKMAIGEGSGFSNNVNTRGTRSQSEYKPEKWMLNDQAEDTLIQLNLAIVGHVDSGKSTLSGRLLHLLGRISKKEMHKYEKEAKLQGKGSFAYAWALDESAEERERGITMTVAVAYFDSKKYHVVVLDSPGHKDFVPNMISGATQADAAILVIDASFGAFEAGMDSAKGQTREHAQLIRSFGVDQIIVAINKMDVVDYSKERFDLIKQQLGTFLRSCGFRDPSITWIPLSAMENQNLVVASSDVRLLSWYHGPYLLDAIDSLQPPTRDLSKPLLMPICDVIKLPSLGQVSACGKVEAGALRSGSKVLVMPSGAVGSVRSLERDSQACTSARAGDNVAVSLQGIDAGNVMAGGVLCHPDFPVAVAKRLELKVLVLDITIPILIGSQLEFHIHHAKEAGRVAKILSLLDPKTGKVTKKTPRCLTAKQSAVVEVALQGPVCVDEFSNCKALGRVFLRALGRTIAVGIVTRIIESQE</sequence>
<dbReference type="Gene3D" id="4.10.1060.10">
    <property type="entry name" value="Zinc finger, RanBP2-type"/>
    <property type="match status" value="1"/>
</dbReference>
<evidence type="ECO:0000256" key="1">
    <source>
        <dbReference type="ARBA" id="ARBA00003982"/>
    </source>
</evidence>
<dbReference type="EMBL" id="JAXUIC010000012">
    <property type="protein sequence ID" value="KAK4558740.1"/>
    <property type="molecule type" value="Genomic_DNA"/>
</dbReference>
<dbReference type="InterPro" id="IPR027417">
    <property type="entry name" value="P-loop_NTPase"/>
</dbReference>
<dbReference type="InterPro" id="IPR009001">
    <property type="entry name" value="Transl_elong_EF1A/Init_IF2_C"/>
</dbReference>
<dbReference type="GO" id="GO:0006412">
    <property type="term" value="P:translation"/>
    <property type="evidence" value="ECO:0007669"/>
    <property type="project" value="UniProtKB-KW"/>
</dbReference>
<dbReference type="SUPFAM" id="SSF50465">
    <property type="entry name" value="EF-Tu/eEF-1alpha/eIF2-gamma C-terminal domain"/>
    <property type="match status" value="1"/>
</dbReference>
<evidence type="ECO:0000259" key="13">
    <source>
        <dbReference type="PROSITE" id="PS50199"/>
    </source>
</evidence>
<feature type="domain" description="RanBP2-type" evidence="13">
    <location>
        <begin position="50"/>
        <end position="79"/>
    </location>
</feature>
<dbReference type="CDD" id="cd01883">
    <property type="entry name" value="EF1_alpha"/>
    <property type="match status" value="1"/>
</dbReference>
<protein>
    <recommendedName>
        <fullName evidence="17">HBS1-like protein</fullName>
    </recommendedName>
</protein>
<feature type="compositionally biased region" description="Polar residues" evidence="12">
    <location>
        <begin position="210"/>
        <end position="221"/>
    </location>
</feature>
<evidence type="ECO:0000256" key="2">
    <source>
        <dbReference type="ARBA" id="ARBA00004496"/>
    </source>
</evidence>
<keyword evidence="7" id="KW-0547">Nucleotide-binding</keyword>
<dbReference type="FunFam" id="2.40.30.10:FF:000020">
    <property type="entry name" value="Translation elongation factor EF-1"/>
    <property type="match status" value="1"/>
</dbReference>
<gene>
    <name evidence="15" type="ORF">RGQ29_008140</name>
</gene>
<feature type="compositionally biased region" description="Basic and acidic residues" evidence="12">
    <location>
        <begin position="156"/>
        <end position="173"/>
    </location>
</feature>
<dbReference type="CDD" id="cd04093">
    <property type="entry name" value="HBS1_C_III"/>
    <property type="match status" value="1"/>
</dbReference>
<keyword evidence="8 11" id="KW-0863">Zinc-finger</keyword>
<keyword evidence="10" id="KW-0342">GTP-binding</keyword>
<feature type="compositionally biased region" description="Acidic residues" evidence="12">
    <location>
        <begin position="24"/>
        <end position="35"/>
    </location>
</feature>
<dbReference type="PRINTS" id="PR00315">
    <property type="entry name" value="ELONGATNFCT"/>
</dbReference>
<dbReference type="InterPro" id="IPR036443">
    <property type="entry name" value="Znf_RanBP2_sf"/>
</dbReference>
<feature type="region of interest" description="Disordered" evidence="12">
    <location>
        <begin position="151"/>
        <end position="173"/>
    </location>
</feature>
<dbReference type="GO" id="GO:0008270">
    <property type="term" value="F:zinc ion binding"/>
    <property type="evidence" value="ECO:0007669"/>
    <property type="project" value="UniProtKB-KW"/>
</dbReference>
<dbReference type="Pfam" id="PF00009">
    <property type="entry name" value="GTP_EFTU"/>
    <property type="match status" value="1"/>
</dbReference>
<evidence type="ECO:0000256" key="12">
    <source>
        <dbReference type="SAM" id="MobiDB-lite"/>
    </source>
</evidence>
<keyword evidence="4" id="KW-0488">Methylation</keyword>
<evidence type="ECO:0000256" key="5">
    <source>
        <dbReference type="ARBA" id="ARBA00022490"/>
    </source>
</evidence>
<dbReference type="GO" id="GO:0003924">
    <property type="term" value="F:GTPase activity"/>
    <property type="evidence" value="ECO:0007669"/>
    <property type="project" value="InterPro"/>
</dbReference>
<evidence type="ECO:0000259" key="14">
    <source>
        <dbReference type="PROSITE" id="PS51722"/>
    </source>
</evidence>
<comment type="function">
    <text evidence="1">This protein promotes the GTP-dependent binding of aminoacyl-tRNA to the A-site of ribosomes during protein biosynthesis.</text>
</comment>
<evidence type="ECO:0000256" key="6">
    <source>
        <dbReference type="ARBA" id="ARBA00022723"/>
    </source>
</evidence>
<reference evidence="15 16" key="1">
    <citation type="journal article" date="2023" name="G3 (Bethesda)">
        <title>A haplotype-resolved chromosome-scale genome for Quercus rubra L. provides insights into the genetics of adaptive traits for red oak species.</title>
        <authorList>
            <person name="Kapoor B."/>
            <person name="Jenkins J."/>
            <person name="Schmutz J."/>
            <person name="Zhebentyayeva T."/>
            <person name="Kuelheim C."/>
            <person name="Coggeshall M."/>
            <person name="Heim C."/>
            <person name="Lasky J.R."/>
            <person name="Leites L."/>
            <person name="Islam-Faridi N."/>
            <person name="Romero-Severson J."/>
            <person name="DeLeo V.L."/>
            <person name="Lucas S.M."/>
            <person name="Lazic D."/>
            <person name="Gailing O."/>
            <person name="Carlson J."/>
            <person name="Staton M."/>
        </authorList>
    </citation>
    <scope>NUCLEOTIDE SEQUENCE [LARGE SCALE GENOMIC DNA]</scope>
    <source>
        <strain evidence="15">Pseudo-F2</strain>
    </source>
</reference>
<evidence type="ECO:0000256" key="8">
    <source>
        <dbReference type="ARBA" id="ARBA00022771"/>
    </source>
</evidence>
<dbReference type="Proteomes" id="UP001324115">
    <property type="component" value="Unassembled WGS sequence"/>
</dbReference>
<dbReference type="InterPro" id="IPR050100">
    <property type="entry name" value="TRAFAC_GTPase_members"/>
</dbReference>
<dbReference type="SUPFAM" id="SSF90209">
    <property type="entry name" value="Ran binding protein zinc finger-like"/>
    <property type="match status" value="1"/>
</dbReference>
<comment type="similarity">
    <text evidence="3">Belongs to the TRAFAC class translation factor GTPase superfamily. Classic translation factor GTPase family. EF-Tu/EF-1A subfamily.</text>
</comment>